<dbReference type="OrthoDB" id="3691606at2759"/>
<keyword evidence="3" id="KW-1185">Reference proteome</keyword>
<protein>
    <submittedName>
        <fullName evidence="2">Uncharacterized protein</fullName>
    </submittedName>
</protein>
<evidence type="ECO:0000256" key="1">
    <source>
        <dbReference type="SAM" id="MobiDB-lite"/>
    </source>
</evidence>
<feature type="compositionally biased region" description="Basic and acidic residues" evidence="1">
    <location>
        <begin position="436"/>
        <end position="448"/>
    </location>
</feature>
<organism evidence="2 3">
    <name type="scientific">Dendryphion nanum</name>
    <dbReference type="NCBI Taxonomy" id="256645"/>
    <lineage>
        <taxon>Eukaryota</taxon>
        <taxon>Fungi</taxon>
        <taxon>Dikarya</taxon>
        <taxon>Ascomycota</taxon>
        <taxon>Pezizomycotina</taxon>
        <taxon>Dothideomycetes</taxon>
        <taxon>Pleosporomycetidae</taxon>
        <taxon>Pleosporales</taxon>
        <taxon>Torulaceae</taxon>
        <taxon>Dendryphion</taxon>
    </lineage>
</organism>
<evidence type="ECO:0000313" key="2">
    <source>
        <dbReference type="EMBL" id="KAH7112185.1"/>
    </source>
</evidence>
<proteinExistence type="predicted"/>
<dbReference type="EMBL" id="JAGMWT010000022">
    <property type="protein sequence ID" value="KAH7112185.1"/>
    <property type="molecule type" value="Genomic_DNA"/>
</dbReference>
<feature type="region of interest" description="Disordered" evidence="1">
    <location>
        <begin position="144"/>
        <end position="207"/>
    </location>
</feature>
<gene>
    <name evidence="2" type="ORF">B0J11DRAFT_585658</name>
</gene>
<feature type="compositionally biased region" description="Polar residues" evidence="1">
    <location>
        <begin position="522"/>
        <end position="532"/>
    </location>
</feature>
<comment type="caution">
    <text evidence="2">The sequence shown here is derived from an EMBL/GenBank/DDBJ whole genome shotgun (WGS) entry which is preliminary data.</text>
</comment>
<accession>A0A9P9D2C2</accession>
<feature type="compositionally biased region" description="Acidic residues" evidence="1">
    <location>
        <begin position="175"/>
        <end position="184"/>
    </location>
</feature>
<sequence length="553" mass="61759">MRASLFVKAKLLAQSLFGTGRFPLPASLEPHRAIIHTLFFGASAAAGAGLYHYVREYHDNQAKIQLAIFHVIRLIDTRSDEELHYLLRHPHELIRDLCNEVRPLLATHLTEIEGEAVKKELRHMVWRREIGPVRLRPVRRKHGRFEPREGSVEAELEEELNKLRQPNKRARKDDSEEDVSADEDPVARSSKEETSEEDSPEGDGEEDVHVSLMDVDSPSYYVAQPSYTYRPQPVLPSPPPTSENPGPGFTTPLSGESSQNEGFGFDYEDWSSSSAFDEEVTSMSRKGQCIGGQDVPVGQTHTPSAHDWMANPTNPIDMGVAAAFDPNLPSNRLAFFRVKHNVPQPPKVHKKPEEYSPHTPESFYSIWKGPTRVKTNLSPIVEGSSTPNSTKKGTQYRVAESQRFYQSIKNTKPWVLIAPKTKKAQEAVTMPKKSPHGVDKAIEGDGVRIKQSPTSAEEYFLSGSAIEQMDPVAESSSPSTVRRRATATWKKSKSRQRSESVGSTKSTRASAKQNRRKPFESVVSTSEQNVGSDASVGSWRSTRSDRFTGSYKV</sequence>
<feature type="compositionally biased region" description="Polar residues" evidence="1">
    <location>
        <begin position="251"/>
        <end position="261"/>
    </location>
</feature>
<dbReference type="AlphaFoldDB" id="A0A9P9D2C2"/>
<name>A0A9P9D2C2_9PLEO</name>
<feature type="compositionally biased region" description="Pro residues" evidence="1">
    <location>
        <begin position="233"/>
        <end position="242"/>
    </location>
</feature>
<reference evidence="2" key="1">
    <citation type="journal article" date="2021" name="Nat. Commun.">
        <title>Genetic determinants of endophytism in the Arabidopsis root mycobiome.</title>
        <authorList>
            <person name="Mesny F."/>
            <person name="Miyauchi S."/>
            <person name="Thiergart T."/>
            <person name="Pickel B."/>
            <person name="Atanasova L."/>
            <person name="Karlsson M."/>
            <person name="Huettel B."/>
            <person name="Barry K.W."/>
            <person name="Haridas S."/>
            <person name="Chen C."/>
            <person name="Bauer D."/>
            <person name="Andreopoulos W."/>
            <person name="Pangilinan J."/>
            <person name="LaButti K."/>
            <person name="Riley R."/>
            <person name="Lipzen A."/>
            <person name="Clum A."/>
            <person name="Drula E."/>
            <person name="Henrissat B."/>
            <person name="Kohler A."/>
            <person name="Grigoriev I.V."/>
            <person name="Martin F.M."/>
            <person name="Hacquard S."/>
        </authorList>
    </citation>
    <scope>NUCLEOTIDE SEQUENCE</scope>
    <source>
        <strain evidence="2">MPI-CAGE-CH-0243</strain>
    </source>
</reference>
<feature type="region of interest" description="Disordered" evidence="1">
    <location>
        <begin position="228"/>
        <end position="312"/>
    </location>
</feature>
<evidence type="ECO:0000313" key="3">
    <source>
        <dbReference type="Proteomes" id="UP000700596"/>
    </source>
</evidence>
<feature type="compositionally biased region" description="Acidic residues" evidence="1">
    <location>
        <begin position="194"/>
        <end position="206"/>
    </location>
</feature>
<feature type="compositionally biased region" description="Polar residues" evidence="1">
    <location>
        <begin position="499"/>
        <end position="512"/>
    </location>
</feature>
<feature type="compositionally biased region" description="Polar residues" evidence="1">
    <location>
        <begin position="270"/>
        <end position="285"/>
    </location>
</feature>
<dbReference type="Proteomes" id="UP000700596">
    <property type="component" value="Unassembled WGS sequence"/>
</dbReference>
<feature type="region of interest" description="Disordered" evidence="1">
    <location>
        <begin position="424"/>
        <end position="553"/>
    </location>
</feature>
<feature type="compositionally biased region" description="Basic residues" evidence="1">
    <location>
        <begin position="481"/>
        <end position="495"/>
    </location>
</feature>